<dbReference type="SUPFAM" id="SSF46626">
    <property type="entry name" value="Cytochrome c"/>
    <property type="match status" value="1"/>
</dbReference>
<dbReference type="EMBL" id="QGEG01000001">
    <property type="protein sequence ID" value="PWL40421.1"/>
    <property type="molecule type" value="Genomic_DNA"/>
</dbReference>
<name>A0A316L3G6_9FLAO</name>
<evidence type="ECO:0000313" key="8">
    <source>
        <dbReference type="Proteomes" id="UP000245762"/>
    </source>
</evidence>
<dbReference type="Gene3D" id="1.10.760.10">
    <property type="entry name" value="Cytochrome c-like domain"/>
    <property type="match status" value="1"/>
</dbReference>
<evidence type="ECO:0000256" key="4">
    <source>
        <dbReference type="PROSITE-ProRule" id="PRU00433"/>
    </source>
</evidence>
<dbReference type="GO" id="GO:0009055">
    <property type="term" value="F:electron transfer activity"/>
    <property type="evidence" value="ECO:0007669"/>
    <property type="project" value="InterPro"/>
</dbReference>
<keyword evidence="2 4" id="KW-0479">Metal-binding</keyword>
<gene>
    <name evidence="7" type="ORF">DKG77_06295</name>
</gene>
<dbReference type="GO" id="GO:0046872">
    <property type="term" value="F:metal ion binding"/>
    <property type="evidence" value="ECO:0007669"/>
    <property type="project" value="UniProtKB-KW"/>
</dbReference>
<organism evidence="7 8">
    <name type="scientific">Flagellimonas aquimarina</name>
    <dbReference type="NCBI Taxonomy" id="2201895"/>
    <lineage>
        <taxon>Bacteria</taxon>
        <taxon>Pseudomonadati</taxon>
        <taxon>Bacteroidota</taxon>
        <taxon>Flavobacteriia</taxon>
        <taxon>Flavobacteriales</taxon>
        <taxon>Flavobacteriaceae</taxon>
        <taxon>Flagellimonas</taxon>
    </lineage>
</organism>
<feature type="transmembrane region" description="Helical" evidence="5">
    <location>
        <begin position="20"/>
        <end position="39"/>
    </location>
</feature>
<evidence type="ECO:0000256" key="1">
    <source>
        <dbReference type="ARBA" id="ARBA00022617"/>
    </source>
</evidence>
<dbReference type="PROSITE" id="PS51007">
    <property type="entry name" value="CYTC"/>
    <property type="match status" value="1"/>
</dbReference>
<keyword evidence="5" id="KW-0812">Transmembrane</keyword>
<protein>
    <submittedName>
        <fullName evidence="7">Cytochrome C</fullName>
    </submittedName>
</protein>
<reference evidence="7 8" key="1">
    <citation type="submission" date="2018-05" db="EMBL/GenBank/DDBJ databases">
        <title>Complete genome sequence of Flagellimonas aquimarina ECD12 isolated from seaweed Ecklonia cava.</title>
        <authorList>
            <person name="Choi S."/>
            <person name="Seong C."/>
        </authorList>
    </citation>
    <scope>NUCLEOTIDE SEQUENCE [LARGE SCALE GENOMIC DNA]</scope>
    <source>
        <strain evidence="7 8">ECD12</strain>
    </source>
</reference>
<dbReference type="Proteomes" id="UP000245762">
    <property type="component" value="Unassembled WGS sequence"/>
</dbReference>
<evidence type="ECO:0000256" key="2">
    <source>
        <dbReference type="ARBA" id="ARBA00022723"/>
    </source>
</evidence>
<comment type="caution">
    <text evidence="7">The sequence shown here is derived from an EMBL/GenBank/DDBJ whole genome shotgun (WGS) entry which is preliminary data.</text>
</comment>
<accession>A0A316L3G6</accession>
<sequence length="167" mass="18824">MVNQSFNLKQQLMSGKNKPLCDLSNYLLIFILLCGSLFISSCNQQGRGFALPAGDIEEGKATYKRLDCNTCHSISEIEWKGGSDSLKIHLGGEVPKEKSYGDLVTSVINPSHKIAQSYKQKTTTERGLSKMKNYNEVMTVQELIDLVTFLQTEYKVTIPSTDYYPYY</sequence>
<dbReference type="GO" id="GO:0020037">
    <property type="term" value="F:heme binding"/>
    <property type="evidence" value="ECO:0007669"/>
    <property type="project" value="InterPro"/>
</dbReference>
<proteinExistence type="predicted"/>
<keyword evidence="3 4" id="KW-0408">Iron</keyword>
<dbReference type="InterPro" id="IPR009056">
    <property type="entry name" value="Cyt_c-like_dom"/>
</dbReference>
<evidence type="ECO:0000313" key="7">
    <source>
        <dbReference type="EMBL" id="PWL40421.1"/>
    </source>
</evidence>
<keyword evidence="5" id="KW-1133">Transmembrane helix</keyword>
<evidence type="ECO:0000256" key="5">
    <source>
        <dbReference type="SAM" id="Phobius"/>
    </source>
</evidence>
<dbReference type="AlphaFoldDB" id="A0A316L3G6"/>
<dbReference type="OrthoDB" id="8480010at2"/>
<keyword evidence="5" id="KW-0472">Membrane</keyword>
<evidence type="ECO:0000259" key="6">
    <source>
        <dbReference type="PROSITE" id="PS51007"/>
    </source>
</evidence>
<dbReference type="InterPro" id="IPR036909">
    <property type="entry name" value="Cyt_c-like_dom_sf"/>
</dbReference>
<keyword evidence="8" id="KW-1185">Reference proteome</keyword>
<keyword evidence="1 4" id="KW-0349">Heme</keyword>
<evidence type="ECO:0000256" key="3">
    <source>
        <dbReference type="ARBA" id="ARBA00023004"/>
    </source>
</evidence>
<feature type="domain" description="Cytochrome c" evidence="6">
    <location>
        <begin position="54"/>
        <end position="154"/>
    </location>
</feature>